<comment type="caution">
    <text evidence="1">The sequence shown here is derived from an EMBL/GenBank/DDBJ whole genome shotgun (WGS) entry which is preliminary data.</text>
</comment>
<dbReference type="PANTHER" id="PTHR43684:SF5">
    <property type="entry name" value="CHROMODOMAIN Y-LIKE PROTEIN"/>
    <property type="match status" value="1"/>
</dbReference>
<evidence type="ECO:0000313" key="1">
    <source>
        <dbReference type="EMBL" id="KAK2081388.1"/>
    </source>
</evidence>
<keyword evidence="2" id="KW-1185">Reference proteome</keyword>
<protein>
    <submittedName>
        <fullName evidence="1">Uncharacterized protein</fullName>
    </submittedName>
</protein>
<proteinExistence type="predicted"/>
<feature type="non-terminal residue" evidence="1">
    <location>
        <position position="1"/>
    </location>
</feature>
<reference evidence="1 2" key="1">
    <citation type="submission" date="2023-05" db="EMBL/GenBank/DDBJ databases">
        <title>B98-5 Cell Line De Novo Hybrid Assembly: An Optical Mapping Approach.</title>
        <authorList>
            <person name="Kananen K."/>
            <person name="Auerbach J.A."/>
            <person name="Kautto E."/>
            <person name="Blachly J.S."/>
        </authorList>
    </citation>
    <scope>NUCLEOTIDE SEQUENCE [LARGE SCALE GENOMIC DNA]</scope>
    <source>
        <strain evidence="1">B95-8</strain>
        <tissue evidence="1">Cell line</tissue>
    </source>
</reference>
<dbReference type="InterPro" id="IPR051053">
    <property type="entry name" value="ECH/Chromodomain_protein"/>
</dbReference>
<dbReference type="Gene3D" id="3.90.226.10">
    <property type="entry name" value="2-enoyl-CoA Hydratase, Chain A, domain 1"/>
    <property type="match status" value="1"/>
</dbReference>
<feature type="non-terminal residue" evidence="1">
    <location>
        <position position="86"/>
    </location>
</feature>
<dbReference type="PANTHER" id="PTHR43684">
    <property type="match status" value="1"/>
</dbReference>
<dbReference type="Proteomes" id="UP001266305">
    <property type="component" value="Unassembled WGS sequence"/>
</dbReference>
<evidence type="ECO:0000313" key="2">
    <source>
        <dbReference type="Proteomes" id="UP001266305"/>
    </source>
</evidence>
<gene>
    <name evidence="1" type="ORF">P7K49_040525</name>
</gene>
<sequence>TAISVQPMRGKERKVIDDARDQPLDKRVRFSVRLLENASTYKDIVVRKKDGFTQILLSTRSTYNNTLNREVMNEVKSALEKAAVDD</sequence>
<dbReference type="EMBL" id="JASSZA010000300">
    <property type="protein sequence ID" value="KAK2081388.1"/>
    <property type="molecule type" value="Genomic_DNA"/>
</dbReference>
<accession>A0ABQ9T9G2</accession>
<name>A0ABQ9T9G2_SAGOE</name>
<organism evidence="1 2">
    <name type="scientific">Saguinus oedipus</name>
    <name type="common">Cotton-top tamarin</name>
    <name type="synonym">Oedipomidas oedipus</name>
    <dbReference type="NCBI Taxonomy" id="9490"/>
    <lineage>
        <taxon>Eukaryota</taxon>
        <taxon>Metazoa</taxon>
        <taxon>Chordata</taxon>
        <taxon>Craniata</taxon>
        <taxon>Vertebrata</taxon>
        <taxon>Euteleostomi</taxon>
        <taxon>Mammalia</taxon>
        <taxon>Eutheria</taxon>
        <taxon>Euarchontoglires</taxon>
        <taxon>Primates</taxon>
        <taxon>Haplorrhini</taxon>
        <taxon>Platyrrhini</taxon>
        <taxon>Cebidae</taxon>
        <taxon>Callitrichinae</taxon>
        <taxon>Saguinus</taxon>
    </lineage>
</organism>